<name>A0ABT4RVK5_9FLAO</name>
<dbReference type="EMBL" id="JAPFGC010000001">
    <property type="protein sequence ID" value="MDA0175879.1"/>
    <property type="molecule type" value="Genomic_DNA"/>
</dbReference>
<proteinExistence type="predicted"/>
<dbReference type="EMBL" id="JAPFGC010000001">
    <property type="protein sequence ID" value="MDA0175926.1"/>
    <property type="molecule type" value="Genomic_DNA"/>
</dbReference>
<keyword evidence="7" id="KW-1185">Reference proteome</keyword>
<organism evidence="4 7">
    <name type="scientific">Mesoflavibacter profundi</name>
    <dbReference type="NCBI Taxonomy" id="2708110"/>
    <lineage>
        <taxon>Bacteria</taxon>
        <taxon>Pseudomonadati</taxon>
        <taxon>Bacteroidota</taxon>
        <taxon>Flavobacteriia</taxon>
        <taxon>Flavobacteriales</taxon>
        <taxon>Flavobacteriaceae</taxon>
        <taxon>Mesoflavibacter</taxon>
    </lineage>
</organism>
<evidence type="ECO:0000313" key="4">
    <source>
        <dbReference type="EMBL" id="MDA0175879.1"/>
    </source>
</evidence>
<dbReference type="RefSeq" id="WP_270004812.1">
    <property type="nucleotide sequence ID" value="NZ_JAPFGC010000001.1"/>
</dbReference>
<protein>
    <recommendedName>
        <fullName evidence="3">Phage tail tape measure protein domain-containing protein</fullName>
    </recommendedName>
</protein>
<dbReference type="EMBL" id="JAPFGC010000002">
    <property type="protein sequence ID" value="MDA0175940.1"/>
    <property type="molecule type" value="Genomic_DNA"/>
</dbReference>
<feature type="region of interest" description="Disordered" evidence="2">
    <location>
        <begin position="511"/>
        <end position="531"/>
    </location>
</feature>
<gene>
    <name evidence="4" type="ORF">OOZ35_00065</name>
    <name evidence="5" type="ORF">OOZ35_00300</name>
    <name evidence="6" type="ORF">OOZ35_00370</name>
</gene>
<dbReference type="Proteomes" id="UP001149142">
    <property type="component" value="Unassembled WGS sequence"/>
</dbReference>
<evidence type="ECO:0000313" key="7">
    <source>
        <dbReference type="Proteomes" id="UP001149142"/>
    </source>
</evidence>
<evidence type="ECO:0000259" key="3">
    <source>
        <dbReference type="Pfam" id="PF10145"/>
    </source>
</evidence>
<comment type="caution">
    <text evidence="4">The sequence shown here is derived from an EMBL/GenBank/DDBJ whole genome shotgun (WGS) entry which is preliminary data.</text>
</comment>
<sequence length="969" mass="105580">MAKEKVTRQLSIFINDREVVNSLGGISKEMAKVRGQLRNLNKGSDDYDKKSKELKDTLSQLKDKQADFREELYETDLTASKAKETFSTLFLGLSTGNLAMVKEGLSGIKGSLLGVLKTSVAFIATPIGATIALLAGAFASAKAIFDFNRGLEEANLKLRALGVEAENLAKVRSEIEATAETFDKSFDEIATKANSLSKTYGISISEANQVIAQGLADGGAQNEEFLDSIGEYDEFFARAGYSAQEFINIINTGYDLGIYTDKLPDALKEADLALKEQTDSTREALENAFGASFTNSVLQRISNGTITTKQGLEEIAEASNKANLSQQQQAQLTADVFKGAGEDAGGALKIFEAVGKAATRELDATAKAQLELVDANERLNKAQADLFEIEGFSDIWTSIKTVAVDALASVLEYFADIKQSLQPLITLVGPIFSGAWNLAKSAVAGFFTALGQVFGFIPKIIKSVSDGAITFIQNLINLTSGLLDIIGVDVDKLQAKLESLKSANIEIKKQETTTKTEETKPTNNGALSQEEKDRLLKAAQARKKLADKEAKEEEDRAKALADAKIKVAEAELNYFIASNKKKIENGQALTQDLVDQEIDRLTKVLDQQQKFNAEEFEREKAKIDAEALSEEEARLRKEALTLEYLQNEQALELEYYQATDKLKEEYDNQQKALKAEQALFQKELDLQNAQTEFEEQRIRNQQQYEQELADLQAKKEAQLITEKQYQQAKTNLEAQTSEVSKQITQAETEAKIASFGSLFGSIAKLLGENTAAGKAAALAEVAISQGLAVARVWSAKDTLPSPFNIIAKVAQTALAIGNVVAAAKQISSVKTPKFFYGGNTGSNPALGYDEYGPVTGYVHKNEWVAPEVMTQNPVYADTIGWLEQERQRIVGGGKPFFNGGETSAGTLPQNASAPVTASEQQMLMSAITQLNTILSNGIMAKLFMGYEDARKITDLQSDINQSNDNGILN</sequence>
<evidence type="ECO:0000313" key="5">
    <source>
        <dbReference type="EMBL" id="MDA0175926.1"/>
    </source>
</evidence>
<feature type="domain" description="Phage tail tape measure protein" evidence="3">
    <location>
        <begin position="158"/>
        <end position="337"/>
    </location>
</feature>
<feature type="coiled-coil region" evidence="1">
    <location>
        <begin position="44"/>
        <end position="71"/>
    </location>
</feature>
<feature type="coiled-coil region" evidence="1">
    <location>
        <begin position="613"/>
        <end position="749"/>
    </location>
</feature>
<feature type="coiled-coil region" evidence="1">
    <location>
        <begin position="536"/>
        <end position="563"/>
    </location>
</feature>
<evidence type="ECO:0000256" key="2">
    <source>
        <dbReference type="SAM" id="MobiDB-lite"/>
    </source>
</evidence>
<keyword evidence="1" id="KW-0175">Coiled coil</keyword>
<reference evidence="4" key="1">
    <citation type="submission" date="2022-11" db="EMBL/GenBank/DDBJ databases">
        <title>Refractory cell wall polysaccharides provide important carbon source for microbial heterotrophs in the hadal ocean.</title>
        <authorList>
            <person name="Zhu X."/>
        </authorList>
    </citation>
    <scope>NUCLEOTIDE SEQUENCE</scope>
    <source>
        <strain evidence="4">MTRN7</strain>
    </source>
</reference>
<dbReference type="Pfam" id="PF10145">
    <property type="entry name" value="PhageMin_Tail"/>
    <property type="match status" value="1"/>
</dbReference>
<evidence type="ECO:0000313" key="6">
    <source>
        <dbReference type="EMBL" id="MDA0175940.1"/>
    </source>
</evidence>
<accession>A0ABT4RVK5</accession>
<evidence type="ECO:0000256" key="1">
    <source>
        <dbReference type="SAM" id="Coils"/>
    </source>
</evidence>
<feature type="compositionally biased region" description="Basic and acidic residues" evidence="2">
    <location>
        <begin position="511"/>
        <end position="520"/>
    </location>
</feature>
<dbReference type="InterPro" id="IPR010090">
    <property type="entry name" value="Phage_tape_meas"/>
</dbReference>